<organism evidence="1 2">
    <name type="scientific">Clostridium perfringens</name>
    <dbReference type="NCBI Taxonomy" id="1502"/>
    <lineage>
        <taxon>Bacteria</taxon>
        <taxon>Bacillati</taxon>
        <taxon>Bacillota</taxon>
        <taxon>Clostridia</taxon>
        <taxon>Eubacteriales</taxon>
        <taxon>Clostridiaceae</taxon>
        <taxon>Clostridium</taxon>
    </lineage>
</organism>
<evidence type="ECO:0000313" key="2">
    <source>
        <dbReference type="Proteomes" id="UP000070260"/>
    </source>
</evidence>
<evidence type="ECO:0000313" key="1">
    <source>
        <dbReference type="EMBL" id="AMN31063.1"/>
    </source>
</evidence>
<protein>
    <submittedName>
        <fullName evidence="1">Uncharacterized protein</fullName>
    </submittedName>
</protein>
<gene>
    <name evidence="1" type="ORF">JFP838_pA0147</name>
</gene>
<dbReference type="AlphaFoldDB" id="A0A140GRA4"/>
<dbReference type="EMBL" id="CP013615">
    <property type="protein sequence ID" value="AMN31063.1"/>
    <property type="molecule type" value="Genomic_DNA"/>
</dbReference>
<geneLocation type="plasmid" evidence="1 2">
    <name>pJFP838A</name>
</geneLocation>
<name>A0A140GRA4_CLOPF</name>
<dbReference type="Proteomes" id="UP000070260">
    <property type="component" value="Plasmid pJFP838A"/>
</dbReference>
<keyword evidence="1" id="KW-0614">Plasmid</keyword>
<sequence length="38" mass="4573">MSRFVRFFLENCPKCGSENTSFDMWNKECHCNSCGYDW</sequence>
<reference evidence="1 2" key="1">
    <citation type="journal article" date="2016" name="PLoS ONE">
        <title>Plasmid Characterization and Chromosome Analysis of Two netF+ Clostridium perfringens Isolates Associated with Foal and Canine Necrotizing Enteritis.</title>
        <authorList>
            <person name="Mehdizadeh Gohari I."/>
            <person name="Kropinski A.M."/>
            <person name="Weese S.J."/>
            <person name="Parreira V.R."/>
            <person name="Whitehead A.E."/>
            <person name="Boerlin P."/>
            <person name="Prescott J.F."/>
        </authorList>
    </citation>
    <scope>NUCLEOTIDE SEQUENCE [LARGE SCALE GENOMIC DNA]</scope>
    <source>
        <strain evidence="1 2">JP838</strain>
        <plasmid evidence="2">Plasmid pJFP838A</plasmid>
    </source>
</reference>
<dbReference type="SUPFAM" id="SSF57783">
    <property type="entry name" value="Zinc beta-ribbon"/>
    <property type="match status" value="1"/>
</dbReference>
<accession>A0A140GRA4</accession>
<dbReference type="PATRIC" id="fig|1502.177.peg.3354"/>
<proteinExistence type="predicted"/>